<dbReference type="EC" id="3.3.2.10" evidence="2"/>
<comment type="similarity">
    <text evidence="4">Belongs to the AB hydrolase superfamily. Epoxide hydrolase family.</text>
</comment>
<name>S8E221_9LAMI</name>
<accession>S8E221</accession>
<proteinExistence type="inferred from homology"/>
<evidence type="ECO:0000256" key="4">
    <source>
        <dbReference type="ARBA" id="ARBA00038334"/>
    </source>
</evidence>
<dbReference type="Proteomes" id="UP000015453">
    <property type="component" value="Unassembled WGS sequence"/>
</dbReference>
<feature type="domain" description="AB hydrolase-1" evidence="8">
    <location>
        <begin position="27"/>
        <end position="306"/>
    </location>
</feature>
<comment type="function">
    <text evidence="6">Epoxide hydrolase involved in the biosynthesis of cucurbitacin and mogroside tetracyclic triterpene natural products (e.g. siamenoside I and mogrosides IV, V and VI). Cucurbitacins have cytotoxic properties and exhibit deterrent taste as a defense barrier against herbivores. Mogrosides are nonsugar highly oxygenated compounds used as high-intensity zero-calorie sweeteners; they also possess pharmacological properties such as regulating immunity, lowering blood sugar and lipid levels, protecting the liver, and acting as antioxidants and antitumor agents. Catalyzes the hydrolysis of aromatic epoxide-containing substrates, such as the conversion of 24,25-epoxycucurbitadienol to 24,25-dihydroxycucurbitadienol.</text>
</comment>
<evidence type="ECO:0000259" key="8">
    <source>
        <dbReference type="Pfam" id="PF12697"/>
    </source>
</evidence>
<dbReference type="Pfam" id="PF12697">
    <property type="entry name" value="Abhydrolase_6"/>
    <property type="match status" value="1"/>
</dbReference>
<comment type="caution">
    <text evidence="9">The sequence shown here is derived from an EMBL/GenBank/DDBJ whole genome shotgun (WGS) entry which is preliminary data.</text>
</comment>
<evidence type="ECO:0000313" key="10">
    <source>
        <dbReference type="Proteomes" id="UP000015453"/>
    </source>
</evidence>
<evidence type="ECO:0000256" key="7">
    <source>
        <dbReference type="ARBA" id="ARBA00093212"/>
    </source>
</evidence>
<keyword evidence="3 9" id="KW-0378">Hydrolase</keyword>
<reference evidence="9 10" key="1">
    <citation type="journal article" date="2013" name="BMC Genomics">
        <title>The miniature genome of a carnivorous plant Genlisea aurea contains a low number of genes and short non-coding sequences.</title>
        <authorList>
            <person name="Leushkin E.V."/>
            <person name="Sutormin R.A."/>
            <person name="Nabieva E.R."/>
            <person name="Penin A.A."/>
            <person name="Kondrashov A.S."/>
            <person name="Logacheva M.D."/>
        </authorList>
    </citation>
    <scope>NUCLEOTIDE SEQUENCE [LARGE SCALE GENOMIC DNA]</scope>
</reference>
<dbReference type="InterPro" id="IPR000073">
    <property type="entry name" value="AB_hydrolase_1"/>
</dbReference>
<gene>
    <name evidence="9" type="ORF">M569_05035</name>
</gene>
<dbReference type="Gene3D" id="3.40.50.1820">
    <property type="entry name" value="alpha/beta hydrolase"/>
    <property type="match status" value="1"/>
</dbReference>
<evidence type="ECO:0000256" key="6">
    <source>
        <dbReference type="ARBA" id="ARBA00058358"/>
    </source>
</evidence>
<dbReference type="EMBL" id="AUSU01001995">
    <property type="protein sequence ID" value="EPS69728.1"/>
    <property type="molecule type" value="Genomic_DNA"/>
</dbReference>
<evidence type="ECO:0000256" key="1">
    <source>
        <dbReference type="ARBA" id="ARBA00004721"/>
    </source>
</evidence>
<comment type="catalytic activity">
    <reaction evidence="5">
        <text>an epoxide + H2O = an ethanediol</text>
        <dbReference type="Rhea" id="RHEA:19037"/>
        <dbReference type="ChEBI" id="CHEBI:15377"/>
        <dbReference type="ChEBI" id="CHEBI:32955"/>
        <dbReference type="ChEBI" id="CHEBI:140594"/>
        <dbReference type="EC" id="3.3.2.10"/>
    </reaction>
    <physiologicalReaction direction="left-to-right" evidence="5">
        <dbReference type="Rhea" id="RHEA:19038"/>
    </physiologicalReaction>
</comment>
<organism evidence="9 10">
    <name type="scientific">Genlisea aurea</name>
    <dbReference type="NCBI Taxonomy" id="192259"/>
    <lineage>
        <taxon>Eukaryota</taxon>
        <taxon>Viridiplantae</taxon>
        <taxon>Streptophyta</taxon>
        <taxon>Embryophyta</taxon>
        <taxon>Tracheophyta</taxon>
        <taxon>Spermatophyta</taxon>
        <taxon>Magnoliopsida</taxon>
        <taxon>eudicotyledons</taxon>
        <taxon>Gunneridae</taxon>
        <taxon>Pentapetalae</taxon>
        <taxon>asterids</taxon>
        <taxon>lamiids</taxon>
        <taxon>Lamiales</taxon>
        <taxon>Lentibulariaceae</taxon>
        <taxon>Genlisea</taxon>
    </lineage>
</organism>
<evidence type="ECO:0000313" key="9">
    <source>
        <dbReference type="EMBL" id="EPS69728.1"/>
    </source>
</evidence>
<protein>
    <recommendedName>
        <fullName evidence="2">soluble epoxide hydrolase</fullName>
        <ecNumber evidence="2">3.3.2.10</ecNumber>
    </recommendedName>
</protein>
<dbReference type="GO" id="GO:0004301">
    <property type="term" value="F:epoxide hydrolase activity"/>
    <property type="evidence" value="ECO:0007669"/>
    <property type="project" value="UniProtKB-EC"/>
</dbReference>
<dbReference type="OrthoDB" id="7130006at2759"/>
<dbReference type="PRINTS" id="PR00111">
    <property type="entry name" value="ABHYDROLASE"/>
</dbReference>
<sequence length="318" mass="35785">MDEIRHRTVAANGLQMHVAELGEGPTVLFVHGFPELWYSWRHQMSFLAARGYRAVAPDLRGFGDTTGAPIGDASKFTVVHLVGDLIALLDAIAPDEGKVFVVGHDWGAVVTWQLCLYRPDRVKALVNLSVPLSRRNPDRSIVDALRKAYGDDYYVIRFQEPGEIEAEFAEIGFKQVFKNIFAYRTPGPLYLPKGKGFGYSADRPSWLTEEDLDYFVTKFQQSGFTGGVNYYRAWPLSWELDAAWADAKVNVPTKFIVGDLDLTYHNPGVKELIHGDDGFKGRVPSLKEVVVVEDAGHFINQEKPDLISQHIYAFLEQY</sequence>
<keyword evidence="10" id="KW-1185">Reference proteome</keyword>
<dbReference type="PRINTS" id="PR00412">
    <property type="entry name" value="EPOXHYDRLASE"/>
</dbReference>
<dbReference type="AlphaFoldDB" id="S8E221"/>
<dbReference type="InterPro" id="IPR000639">
    <property type="entry name" value="Epox_hydrolase-like"/>
</dbReference>
<comment type="pathway">
    <text evidence="1">Secondary metabolite biosynthesis; terpenoid biosynthesis.</text>
</comment>
<dbReference type="SUPFAM" id="SSF53474">
    <property type="entry name" value="alpha/beta-Hydrolases"/>
    <property type="match status" value="1"/>
</dbReference>
<evidence type="ECO:0000256" key="5">
    <source>
        <dbReference type="ARBA" id="ARBA00051067"/>
    </source>
</evidence>
<dbReference type="PANTHER" id="PTHR43329">
    <property type="entry name" value="EPOXIDE HYDROLASE"/>
    <property type="match status" value="1"/>
</dbReference>
<dbReference type="InterPro" id="IPR029058">
    <property type="entry name" value="AB_hydrolase_fold"/>
</dbReference>
<evidence type="ECO:0000256" key="3">
    <source>
        <dbReference type="ARBA" id="ARBA00022801"/>
    </source>
</evidence>
<evidence type="ECO:0000256" key="2">
    <source>
        <dbReference type="ARBA" id="ARBA00013006"/>
    </source>
</evidence>
<dbReference type="FunFam" id="3.40.50.1820:FF:000161">
    <property type="entry name" value="Epoxide hydrolase"/>
    <property type="match status" value="1"/>
</dbReference>
<comment type="catalytic activity">
    <reaction evidence="7">
        <text>(24S)-24,25-epoxycucurbitadienol + H2O = (24R)-24,25-dihydroxycucurbitadienol</text>
        <dbReference type="Rhea" id="RHEA:81855"/>
        <dbReference type="ChEBI" id="CHEBI:15377"/>
        <dbReference type="ChEBI" id="CHEBI:229949"/>
        <dbReference type="ChEBI" id="CHEBI:229950"/>
    </reaction>
    <physiologicalReaction direction="left-to-right" evidence="7">
        <dbReference type="Rhea" id="RHEA:81856"/>
    </physiologicalReaction>
</comment>